<organism evidence="3">
    <name type="scientific">Rhizopus microsporus var. microsporus</name>
    <dbReference type="NCBI Taxonomy" id="86635"/>
    <lineage>
        <taxon>Eukaryota</taxon>
        <taxon>Fungi</taxon>
        <taxon>Fungi incertae sedis</taxon>
        <taxon>Mucoromycota</taxon>
        <taxon>Mucoromycotina</taxon>
        <taxon>Mucoromycetes</taxon>
        <taxon>Mucorales</taxon>
        <taxon>Mucorineae</taxon>
        <taxon>Rhizopodaceae</taxon>
        <taxon>Rhizopus</taxon>
    </lineage>
</organism>
<dbReference type="VEuPathDB" id="FungiDB:BCV72DRAFT_326446"/>
<proteinExistence type="predicted"/>
<dbReference type="PROSITE" id="PS50090">
    <property type="entry name" value="MYB_LIKE"/>
    <property type="match status" value="1"/>
</dbReference>
<evidence type="ECO:0000256" key="1">
    <source>
        <dbReference type="SAM" id="MobiDB-lite"/>
    </source>
</evidence>
<feature type="region of interest" description="Disordered" evidence="1">
    <location>
        <begin position="200"/>
        <end position="233"/>
    </location>
</feature>
<accession>A0A1X0R6E3</accession>
<dbReference type="Proteomes" id="UP000242414">
    <property type="component" value="Unassembled WGS sequence"/>
</dbReference>
<gene>
    <name evidence="3" type="ORF">BCV72DRAFT_326446</name>
</gene>
<feature type="compositionally biased region" description="Basic and acidic residues" evidence="1">
    <location>
        <begin position="213"/>
        <end position="233"/>
    </location>
</feature>
<protein>
    <recommendedName>
        <fullName evidence="2">Myb-like domain-containing protein</fullName>
    </recommendedName>
</protein>
<name>A0A1X0R6E3_RHIZD</name>
<dbReference type="OrthoDB" id="2384577at2759"/>
<evidence type="ECO:0000259" key="2">
    <source>
        <dbReference type="PROSITE" id="PS50090"/>
    </source>
</evidence>
<dbReference type="EMBL" id="KV921902">
    <property type="protein sequence ID" value="ORE07564.1"/>
    <property type="molecule type" value="Genomic_DNA"/>
</dbReference>
<dbReference type="SUPFAM" id="SSF46689">
    <property type="entry name" value="Homeodomain-like"/>
    <property type="match status" value="1"/>
</dbReference>
<dbReference type="AlphaFoldDB" id="A0A1X0R6E3"/>
<reference evidence="3" key="1">
    <citation type="journal article" date="2016" name="Proc. Natl. Acad. Sci. U.S.A.">
        <title>Lipid metabolic changes in an early divergent fungus govern the establishment of a mutualistic symbiosis with endobacteria.</title>
        <authorList>
            <person name="Lastovetsky O.A."/>
            <person name="Gaspar M.L."/>
            <person name="Mondo S.J."/>
            <person name="LaButti K.M."/>
            <person name="Sandor L."/>
            <person name="Grigoriev I.V."/>
            <person name="Henry S.A."/>
            <person name="Pawlowska T.E."/>
        </authorList>
    </citation>
    <scope>NUCLEOTIDE SEQUENCE [LARGE SCALE GENOMIC DNA]</scope>
    <source>
        <strain evidence="3">ATCC 52814</strain>
    </source>
</reference>
<feature type="compositionally biased region" description="Polar residues" evidence="1">
    <location>
        <begin position="92"/>
        <end position="101"/>
    </location>
</feature>
<dbReference type="CDD" id="cd00167">
    <property type="entry name" value="SANT"/>
    <property type="match status" value="1"/>
</dbReference>
<dbReference type="InterPro" id="IPR001005">
    <property type="entry name" value="SANT/Myb"/>
</dbReference>
<feature type="region of interest" description="Disordered" evidence="1">
    <location>
        <begin position="92"/>
        <end position="112"/>
    </location>
</feature>
<evidence type="ECO:0000313" key="3">
    <source>
        <dbReference type="EMBL" id="ORE07564.1"/>
    </source>
</evidence>
<sequence length="305" mass="35205">MGSLNNKTRITLPPIRCYDPLSQLGCNGIDSKDIEVPVPLDQTSWMRLPSSRCDETIQPISQLIHPLESPQAHVGTSSYPSPVELVSQMNVLSTSDSPTDTQGKRRRSFHTFEQRDPMFSKNHRNSVYLGYNDKGYSGTIPPLFVPVNRSFSRRCTYMRPNLCLPVSPKPMVARHYRFSYGKRPNYYPEPVDQPDYLIRPYHDPSETNFQTEQSRDGSKCDETKETGKKKPRWSAEDRMQLIMAIIEDKKLDDMTTFNWEQVATRVNRGSKACKDQWRREILPALQKLPYMNQLSSREIVNDNPL</sequence>
<feature type="domain" description="Myb-like" evidence="2">
    <location>
        <begin position="225"/>
        <end position="281"/>
    </location>
</feature>
<dbReference type="InterPro" id="IPR009057">
    <property type="entry name" value="Homeodomain-like_sf"/>
</dbReference>